<dbReference type="SUPFAM" id="SSF46689">
    <property type="entry name" value="Homeodomain-like"/>
    <property type="match status" value="2"/>
</dbReference>
<dbReference type="InterPro" id="IPR009057">
    <property type="entry name" value="Homeodomain-like_sf"/>
</dbReference>
<dbReference type="PANTHER" id="PTHR43280">
    <property type="entry name" value="ARAC-FAMILY TRANSCRIPTIONAL REGULATOR"/>
    <property type="match status" value="1"/>
</dbReference>
<dbReference type="GO" id="GO:0043565">
    <property type="term" value="F:sequence-specific DNA binding"/>
    <property type="evidence" value="ECO:0007669"/>
    <property type="project" value="InterPro"/>
</dbReference>
<dbReference type="InterPro" id="IPR018062">
    <property type="entry name" value="HTH_AraC-typ_CS"/>
</dbReference>
<comment type="caution">
    <text evidence="5">The sequence shown here is derived from an EMBL/GenBank/DDBJ whole genome shotgun (WGS) entry which is preliminary data.</text>
</comment>
<organism evidence="5 6">
    <name type="scientific">Flavobacterium supellecticarium</name>
    <dbReference type="NCBI Taxonomy" id="2565924"/>
    <lineage>
        <taxon>Bacteria</taxon>
        <taxon>Pseudomonadati</taxon>
        <taxon>Bacteroidota</taxon>
        <taxon>Flavobacteriia</taxon>
        <taxon>Flavobacteriales</taxon>
        <taxon>Flavobacteriaceae</taxon>
        <taxon>Flavobacterium</taxon>
    </lineage>
</organism>
<dbReference type="Pfam" id="PF12833">
    <property type="entry name" value="HTH_18"/>
    <property type="match status" value="1"/>
</dbReference>
<dbReference type="PROSITE" id="PS01124">
    <property type="entry name" value="HTH_ARAC_FAMILY_2"/>
    <property type="match status" value="1"/>
</dbReference>
<gene>
    <name evidence="5" type="ORF">E6C50_03645</name>
</gene>
<evidence type="ECO:0000256" key="1">
    <source>
        <dbReference type="ARBA" id="ARBA00023015"/>
    </source>
</evidence>
<dbReference type="RefSeq" id="WP_136401829.1">
    <property type="nucleotide sequence ID" value="NZ_SSNZ01000001.1"/>
</dbReference>
<dbReference type="Gene3D" id="1.10.10.60">
    <property type="entry name" value="Homeodomain-like"/>
    <property type="match status" value="2"/>
</dbReference>
<evidence type="ECO:0000313" key="5">
    <source>
        <dbReference type="EMBL" id="THF53306.1"/>
    </source>
</evidence>
<proteinExistence type="predicted"/>
<protein>
    <submittedName>
        <fullName evidence="5">Helix-turn-helix transcriptional regulator</fullName>
    </submittedName>
</protein>
<name>A0A4V3W908_9FLAO</name>
<reference evidence="5 6" key="1">
    <citation type="submission" date="2019-04" db="EMBL/GenBank/DDBJ databases">
        <title>Flavobacterium sp. nov. isolated from construction timber.</title>
        <authorList>
            <person name="Lin S.-Y."/>
            <person name="Chang C.-T."/>
            <person name="Young C.-C."/>
        </authorList>
    </citation>
    <scope>NUCLEOTIDE SEQUENCE [LARGE SCALE GENOMIC DNA]</scope>
    <source>
        <strain evidence="5 6">CC-CTC003</strain>
    </source>
</reference>
<keyword evidence="6" id="KW-1185">Reference proteome</keyword>
<keyword evidence="2" id="KW-0238">DNA-binding</keyword>
<dbReference type="InterPro" id="IPR018060">
    <property type="entry name" value="HTH_AraC"/>
</dbReference>
<dbReference type="PANTHER" id="PTHR43280:SF2">
    <property type="entry name" value="HTH-TYPE TRANSCRIPTIONAL REGULATOR EXSA"/>
    <property type="match status" value="1"/>
</dbReference>
<feature type="domain" description="HTH araC/xylS-type" evidence="4">
    <location>
        <begin position="168"/>
        <end position="266"/>
    </location>
</feature>
<dbReference type="OrthoDB" id="511992at2"/>
<evidence type="ECO:0000313" key="6">
    <source>
        <dbReference type="Proteomes" id="UP000307507"/>
    </source>
</evidence>
<dbReference type="SUPFAM" id="SSF51215">
    <property type="entry name" value="Regulatory protein AraC"/>
    <property type="match status" value="1"/>
</dbReference>
<dbReference type="PROSITE" id="PS00041">
    <property type="entry name" value="HTH_ARAC_FAMILY_1"/>
    <property type="match status" value="1"/>
</dbReference>
<keyword evidence="1" id="KW-0805">Transcription regulation</keyword>
<dbReference type="AlphaFoldDB" id="A0A4V3W908"/>
<evidence type="ECO:0000259" key="4">
    <source>
        <dbReference type="PROSITE" id="PS01124"/>
    </source>
</evidence>
<dbReference type="InterPro" id="IPR020449">
    <property type="entry name" value="Tscrpt_reg_AraC-type_HTH"/>
</dbReference>
<sequence length="269" mass="31210">MKQLKTGQFFGATNSHLEWKGLTITDTEYTHEKVDWHYHEKPYFTFIIQGKVLEGNRKEIYECTAGSLLFHNWDDAHYNKKPPGFTRGFHIEIAQHWLEQFDLSLDSLQGSIAVKNPDVKLLFYKLFYESKIHDNASHLATDTLLVDVLENIKGQNKTVYSARPDWIKPLQEILHEDTLQSLSLSQLSGLLGIHPVHISRYFPKYFGCSLGNYIRKLKVKKSLALLPDKYKSLTDIALDSGFSDQSHFIRCFKENMGITPLAFRKRMHF</sequence>
<evidence type="ECO:0000256" key="2">
    <source>
        <dbReference type="ARBA" id="ARBA00023125"/>
    </source>
</evidence>
<evidence type="ECO:0000256" key="3">
    <source>
        <dbReference type="ARBA" id="ARBA00023163"/>
    </source>
</evidence>
<dbReference type="Proteomes" id="UP000307507">
    <property type="component" value="Unassembled WGS sequence"/>
</dbReference>
<accession>A0A4V3W908</accession>
<keyword evidence="3" id="KW-0804">Transcription</keyword>
<dbReference type="EMBL" id="SSNZ01000001">
    <property type="protein sequence ID" value="THF53306.1"/>
    <property type="molecule type" value="Genomic_DNA"/>
</dbReference>
<dbReference type="SMART" id="SM00342">
    <property type="entry name" value="HTH_ARAC"/>
    <property type="match status" value="1"/>
</dbReference>
<dbReference type="PRINTS" id="PR00032">
    <property type="entry name" value="HTHARAC"/>
</dbReference>
<dbReference type="InterPro" id="IPR037923">
    <property type="entry name" value="HTH-like"/>
</dbReference>
<dbReference type="GO" id="GO:0003700">
    <property type="term" value="F:DNA-binding transcription factor activity"/>
    <property type="evidence" value="ECO:0007669"/>
    <property type="project" value="InterPro"/>
</dbReference>